<keyword evidence="6" id="KW-0614">Plasmid</keyword>
<dbReference type="EC" id="1.2.1.27" evidence="1"/>
<dbReference type="PANTHER" id="PTHR43866:SF4">
    <property type="entry name" value="MALONATE-SEMIALDEHYDE DEHYDROGENASE"/>
    <property type="match status" value="1"/>
</dbReference>
<evidence type="ECO:0000313" key="5">
    <source>
        <dbReference type="EMBL" id="MCZ4587545.1"/>
    </source>
</evidence>
<geneLocation type="plasmid" evidence="6 8">
    <name>pRho-VOC14-C342</name>
</geneLocation>
<evidence type="ECO:0000256" key="1">
    <source>
        <dbReference type="ARBA" id="ARBA00013048"/>
    </source>
</evidence>
<dbReference type="InterPro" id="IPR016163">
    <property type="entry name" value="Ald_DH_C"/>
</dbReference>
<proteinExistence type="predicted"/>
<dbReference type="GO" id="GO:0006574">
    <property type="term" value="P:L-valine catabolic process"/>
    <property type="evidence" value="ECO:0007669"/>
    <property type="project" value="TreeGrafter"/>
</dbReference>
<dbReference type="GO" id="GO:0004491">
    <property type="term" value="F:methylmalonate-semialdehyde dehydrogenase (acylating, NAD) activity"/>
    <property type="evidence" value="ECO:0007669"/>
    <property type="project" value="UniProtKB-EC"/>
</dbReference>
<evidence type="ECO:0000313" key="8">
    <source>
        <dbReference type="Proteomes" id="UP001231166"/>
    </source>
</evidence>
<dbReference type="Gene3D" id="3.40.605.10">
    <property type="entry name" value="Aldehyde Dehydrogenase, Chain A, domain 1"/>
    <property type="match status" value="1"/>
</dbReference>
<organism evidence="6 8">
    <name type="scientific">Rhodococcus opacus</name>
    <name type="common">Nocardia opaca</name>
    <dbReference type="NCBI Taxonomy" id="37919"/>
    <lineage>
        <taxon>Bacteria</taxon>
        <taxon>Bacillati</taxon>
        <taxon>Actinomycetota</taxon>
        <taxon>Actinomycetes</taxon>
        <taxon>Mycobacteriales</taxon>
        <taxon>Nocardiaceae</taxon>
        <taxon>Rhodococcus</taxon>
    </lineage>
</organism>
<name>A0AAX3YR54_RHOOP</name>
<dbReference type="EMBL" id="JAPWIS010000017">
    <property type="protein sequence ID" value="MCZ4587545.1"/>
    <property type="molecule type" value="Genomic_DNA"/>
</dbReference>
<feature type="domain" description="Aldehyde dehydrogenase" evidence="4">
    <location>
        <begin position="18"/>
        <end position="476"/>
    </location>
</feature>
<reference evidence="6" key="2">
    <citation type="submission" date="2023-07" db="EMBL/GenBank/DDBJ databases">
        <title>Genomic analysis of Rhodococcus opacus VOC-14 with glycol ethers degradation activity.</title>
        <authorList>
            <person name="Narkevich D.A."/>
            <person name="Hlushen A.M."/>
            <person name="Akhremchuk A.E."/>
            <person name="Sikolenko M.A."/>
            <person name="Valentovich L.N."/>
        </authorList>
    </citation>
    <scope>NUCLEOTIDE SEQUENCE</scope>
    <source>
        <strain evidence="6">VOC-14</strain>
        <plasmid evidence="6">pRho-VOC14-C342</plasmid>
    </source>
</reference>
<dbReference type="InterPro" id="IPR016162">
    <property type="entry name" value="Ald_DH_N"/>
</dbReference>
<dbReference type="CDD" id="cd07085">
    <property type="entry name" value="ALDH_F6_MMSDH"/>
    <property type="match status" value="1"/>
</dbReference>
<accession>A0AAX3YR54</accession>
<evidence type="ECO:0000256" key="2">
    <source>
        <dbReference type="ARBA" id="ARBA00023002"/>
    </source>
</evidence>
<keyword evidence="7" id="KW-1185">Reference proteome</keyword>
<dbReference type="Proteomes" id="UP001231166">
    <property type="component" value="Plasmid pRho-VOC14-C342"/>
</dbReference>
<dbReference type="AlphaFoldDB" id="A0AAX3YR54"/>
<dbReference type="InterPro" id="IPR010061">
    <property type="entry name" value="MeMal-semiAld_DH"/>
</dbReference>
<dbReference type="NCBIfam" id="TIGR01722">
    <property type="entry name" value="MMSDH"/>
    <property type="match status" value="1"/>
</dbReference>
<dbReference type="Pfam" id="PF00171">
    <property type="entry name" value="Aldedh"/>
    <property type="match status" value="1"/>
</dbReference>
<dbReference type="FunFam" id="3.40.309.10:FF:000002">
    <property type="entry name" value="Methylmalonate-semialdehyde dehydrogenase (Acylating)"/>
    <property type="match status" value="1"/>
</dbReference>
<dbReference type="RefSeq" id="WP_269591898.1">
    <property type="nucleotide sequence ID" value="NZ_CP130954.1"/>
</dbReference>
<protein>
    <recommendedName>
        <fullName evidence="1">methylmalonate-semialdehyde dehydrogenase (CoA acylating)</fullName>
        <ecNumber evidence="1">1.2.1.27</ecNumber>
    </recommendedName>
</protein>
<gene>
    <name evidence="5" type="ORF">O4328_28320</name>
    <name evidence="6" type="ORF">Q5707_37940</name>
</gene>
<dbReference type="InterPro" id="IPR016161">
    <property type="entry name" value="Ald_DH/histidinol_DH"/>
</dbReference>
<reference evidence="5" key="1">
    <citation type="submission" date="2022-12" db="EMBL/GenBank/DDBJ databases">
        <authorList>
            <person name="Krivoruchko A.V."/>
            <person name="Elkin A."/>
        </authorList>
    </citation>
    <scope>NUCLEOTIDE SEQUENCE</scope>
    <source>
        <strain evidence="5">IEGM 249</strain>
    </source>
</reference>
<dbReference type="InterPro" id="IPR015590">
    <property type="entry name" value="Aldehyde_DH_dom"/>
</dbReference>
<dbReference type="Gene3D" id="3.40.309.10">
    <property type="entry name" value="Aldehyde Dehydrogenase, Chain A, domain 2"/>
    <property type="match status" value="1"/>
</dbReference>
<evidence type="ECO:0000256" key="3">
    <source>
        <dbReference type="ARBA" id="ARBA00023027"/>
    </source>
</evidence>
<dbReference type="PROSITE" id="PS00070">
    <property type="entry name" value="ALDEHYDE_DEHYDR_CYS"/>
    <property type="match status" value="1"/>
</dbReference>
<dbReference type="EMBL" id="CP130954">
    <property type="protein sequence ID" value="WLF51453.1"/>
    <property type="molecule type" value="Genomic_DNA"/>
</dbReference>
<sequence>MTTTIPHWIEGRPHVSAGDRLPVVDPATGQALAAVALADEDTVKQVVASAVAAFPAWRDLPSARRAQVLYTFRDLIRRHQDELAELITAQHGKTLDDARGEVARGLDSVELACGVPGLLKGEMSEQTGRGIDTFSTLHPLGVVLGITPFNFPVMIPLMMAAVAIAAGNTFILKPSEQDPGPAIRIAELAKEAGLPDGVLSVIHGQQQVVETLIDHPDVAAVSFVGSTPIAHSIYKRAANAGKRVQAFGGAKNHLVVMPDAPIAAAADAISSAGFGAAGQRCMAISVAVAVGGVGDDLVAALSERAKAVVVGPGNDPKSEIGPVVSAAAQQRIQGIVAAATAAGATVVVDRSTEVVPGFENGFYVGPTLVDQVDPTAEIYQAEVFGPVVVVVRVDTLDEALTLIHDHEYGNGASIFTASGGAARKFQREASAGMVGVNVPIPVPVAPYSVAGWKNSVFGDTGLNNAAWRFYTQPKYVTARWDETVTGVDFGFRPN</sequence>
<keyword evidence="3" id="KW-0520">NAD</keyword>
<dbReference type="InterPro" id="IPR016160">
    <property type="entry name" value="Ald_DH_CS_CYS"/>
</dbReference>
<evidence type="ECO:0000313" key="7">
    <source>
        <dbReference type="Proteomes" id="UP001066327"/>
    </source>
</evidence>
<evidence type="ECO:0000313" key="6">
    <source>
        <dbReference type="EMBL" id="WLF51453.1"/>
    </source>
</evidence>
<dbReference type="SUPFAM" id="SSF53720">
    <property type="entry name" value="ALDH-like"/>
    <property type="match status" value="1"/>
</dbReference>
<dbReference type="Proteomes" id="UP001066327">
    <property type="component" value="Unassembled WGS sequence"/>
</dbReference>
<dbReference type="FunFam" id="3.40.605.10:FF:000003">
    <property type="entry name" value="Methylmalonate-semialdehyde dehydrogenase [acylating]"/>
    <property type="match status" value="1"/>
</dbReference>
<evidence type="ECO:0000259" key="4">
    <source>
        <dbReference type="Pfam" id="PF00171"/>
    </source>
</evidence>
<keyword evidence="2 6" id="KW-0560">Oxidoreductase</keyword>
<dbReference type="GO" id="GO:0006210">
    <property type="term" value="P:thymine catabolic process"/>
    <property type="evidence" value="ECO:0007669"/>
    <property type="project" value="TreeGrafter"/>
</dbReference>
<dbReference type="PANTHER" id="PTHR43866">
    <property type="entry name" value="MALONATE-SEMIALDEHYDE DEHYDROGENASE"/>
    <property type="match status" value="1"/>
</dbReference>